<dbReference type="Proteomes" id="UP000192611">
    <property type="component" value="Unassembled WGS sequence"/>
</dbReference>
<gene>
    <name evidence="1" type="ORF">B6D57_03970</name>
</gene>
<name>A0A1W9S0G2_9BACT</name>
<evidence type="ECO:0000313" key="1">
    <source>
        <dbReference type="EMBL" id="OQX90274.1"/>
    </source>
</evidence>
<proteinExistence type="predicted"/>
<dbReference type="AlphaFoldDB" id="A0A1W9S0G2"/>
<comment type="caution">
    <text evidence="1">The sequence shown here is derived from an EMBL/GenBank/DDBJ whole genome shotgun (WGS) entry which is preliminary data.</text>
</comment>
<dbReference type="EMBL" id="NATQ01000077">
    <property type="protein sequence ID" value="OQX90274.1"/>
    <property type="molecule type" value="Genomic_DNA"/>
</dbReference>
<reference evidence="2" key="1">
    <citation type="submission" date="2017-03" db="EMBL/GenBank/DDBJ databases">
        <title>Novel pathways for hydrocarbon cycling and metabolic interdependencies in hydrothermal sediment communities.</title>
        <authorList>
            <person name="Dombrowski N."/>
            <person name="Seitz K."/>
            <person name="Teske A."/>
            <person name="Baker B."/>
        </authorList>
    </citation>
    <scope>NUCLEOTIDE SEQUENCE [LARGE SCALE GENOMIC DNA]</scope>
</reference>
<protein>
    <submittedName>
        <fullName evidence="1">Uncharacterized protein</fullName>
    </submittedName>
</protein>
<evidence type="ECO:0000313" key="2">
    <source>
        <dbReference type="Proteomes" id="UP000192611"/>
    </source>
</evidence>
<dbReference type="PROSITE" id="PS51257">
    <property type="entry name" value="PROKAR_LIPOPROTEIN"/>
    <property type="match status" value="1"/>
</dbReference>
<feature type="non-terminal residue" evidence="1">
    <location>
        <position position="222"/>
    </location>
</feature>
<sequence>MRAKPLIVILYLVFFISCDVVTVKPKTCYLCLRSEDTTFGYIEYTAFRDSIEVNKVSFSETDSGIARIHFKETIMLDNHLPIFIRVSQSQSKTSTEVFKLEDGWYIRTTNSSGTIKRTYITEPLVILDPAYILPIILVEEECHKKGKCLLLNLQKKEPTIEQCLIKSLDGNHIAISYDGNSTSISYNNNNPIPTGLITNSIKGIRSTKKPKDIEPVELCKLY</sequence>
<accession>A0A1W9S0G2</accession>
<organism evidence="1 2">
    <name type="scientific">Candidatus Coatesbacteria bacterium 4484_99</name>
    <dbReference type="NCBI Taxonomy" id="1970774"/>
    <lineage>
        <taxon>Bacteria</taxon>
        <taxon>Candidatus Coatesiibacteriota</taxon>
    </lineage>
</organism>